<sequence length="167" mass="19295">MHDIHLNVEKAMMSVENIIKISHDNGINSSCFDKQKIVVTNAYSLAVSDLDECIRFKRIKFLENDFHSVESITKQVGLKFVDIMNECKEFYVADYDICVKNHGQQLKKYIKDIKNELNTVDTNPLMTNLEASIYDCWQSPYQSLNSTLSHVSQQLREYANSPAICEY</sequence>
<evidence type="ECO:0000313" key="1">
    <source>
        <dbReference type="EMBL" id="KAF7998006.1"/>
    </source>
</evidence>
<protein>
    <submittedName>
        <fullName evidence="1">Uncharacterized protein</fullName>
    </submittedName>
</protein>
<comment type="caution">
    <text evidence="1">The sequence shown here is derived from an EMBL/GenBank/DDBJ whole genome shotgun (WGS) entry which is preliminary data.</text>
</comment>
<accession>A0A834Y3Q6</accession>
<dbReference type="EMBL" id="JACMRX010000001">
    <property type="protein sequence ID" value="KAF7998006.1"/>
    <property type="molecule type" value="Genomic_DNA"/>
</dbReference>
<proteinExistence type="predicted"/>
<evidence type="ECO:0000313" key="2">
    <source>
        <dbReference type="Proteomes" id="UP000639338"/>
    </source>
</evidence>
<reference evidence="1 2" key="1">
    <citation type="submission" date="2020-08" db="EMBL/GenBank/DDBJ databases">
        <title>Aphidius gifuensis genome sequencing and assembly.</title>
        <authorList>
            <person name="Du Z."/>
        </authorList>
    </citation>
    <scope>NUCLEOTIDE SEQUENCE [LARGE SCALE GENOMIC DNA]</scope>
    <source>
        <strain evidence="1">YNYX2018</strain>
        <tissue evidence="1">Adults</tissue>
    </source>
</reference>
<dbReference type="AlphaFoldDB" id="A0A834Y3Q6"/>
<keyword evidence="2" id="KW-1185">Reference proteome</keyword>
<name>A0A834Y3Q6_APHGI</name>
<dbReference type="Proteomes" id="UP000639338">
    <property type="component" value="Unassembled WGS sequence"/>
</dbReference>
<organism evidence="1 2">
    <name type="scientific">Aphidius gifuensis</name>
    <name type="common">Parasitoid wasp</name>
    <dbReference type="NCBI Taxonomy" id="684658"/>
    <lineage>
        <taxon>Eukaryota</taxon>
        <taxon>Metazoa</taxon>
        <taxon>Ecdysozoa</taxon>
        <taxon>Arthropoda</taxon>
        <taxon>Hexapoda</taxon>
        <taxon>Insecta</taxon>
        <taxon>Pterygota</taxon>
        <taxon>Neoptera</taxon>
        <taxon>Endopterygota</taxon>
        <taxon>Hymenoptera</taxon>
        <taxon>Apocrita</taxon>
        <taxon>Ichneumonoidea</taxon>
        <taxon>Braconidae</taxon>
        <taxon>Aphidiinae</taxon>
        <taxon>Aphidius</taxon>
    </lineage>
</organism>
<gene>
    <name evidence="1" type="ORF">HCN44_009404</name>
</gene>